<dbReference type="GO" id="GO:0004519">
    <property type="term" value="F:endonuclease activity"/>
    <property type="evidence" value="ECO:0007669"/>
    <property type="project" value="UniProtKB-KW"/>
</dbReference>
<organism evidence="4 5">
    <name type="scientific">Lasiosphaeria miniovina</name>
    <dbReference type="NCBI Taxonomy" id="1954250"/>
    <lineage>
        <taxon>Eukaryota</taxon>
        <taxon>Fungi</taxon>
        <taxon>Dikarya</taxon>
        <taxon>Ascomycota</taxon>
        <taxon>Pezizomycotina</taxon>
        <taxon>Sordariomycetes</taxon>
        <taxon>Sordariomycetidae</taxon>
        <taxon>Sordariales</taxon>
        <taxon>Lasiosphaeriaceae</taxon>
        <taxon>Lasiosphaeria</taxon>
    </lineage>
</organism>
<dbReference type="SMART" id="SM00128">
    <property type="entry name" value="IPPc"/>
    <property type="match status" value="1"/>
</dbReference>
<dbReference type="GeneID" id="85327666"/>
<dbReference type="InterPro" id="IPR000300">
    <property type="entry name" value="IPPc"/>
</dbReference>
<feature type="region of interest" description="Disordered" evidence="1">
    <location>
        <begin position="227"/>
        <end position="278"/>
    </location>
</feature>
<evidence type="ECO:0000313" key="5">
    <source>
        <dbReference type="Proteomes" id="UP001172101"/>
    </source>
</evidence>
<dbReference type="EMBL" id="JAUIRO010000008">
    <property type="protein sequence ID" value="KAK0703492.1"/>
    <property type="molecule type" value="Genomic_DNA"/>
</dbReference>
<comment type="caution">
    <text evidence="4">The sequence shown here is derived from an EMBL/GenBank/DDBJ whole genome shotgun (WGS) entry which is preliminary data.</text>
</comment>
<proteinExistence type="predicted"/>
<dbReference type="Proteomes" id="UP001172101">
    <property type="component" value="Unassembled WGS sequence"/>
</dbReference>
<keyword evidence="4" id="KW-0378">Hydrolase</keyword>
<gene>
    <name evidence="4" type="ORF">B0T26DRAFT_744298</name>
</gene>
<evidence type="ECO:0000259" key="3">
    <source>
        <dbReference type="SMART" id="SM00128"/>
    </source>
</evidence>
<keyword evidence="2" id="KW-0472">Membrane</keyword>
<dbReference type="PANTHER" id="PTHR11200:SF286">
    <property type="entry name" value="5-PHOSPHATASE, PUTATIVE (AFU_ORTHOLOGUE AFUA_5G07600)-RELATED"/>
    <property type="match status" value="1"/>
</dbReference>
<evidence type="ECO:0000313" key="4">
    <source>
        <dbReference type="EMBL" id="KAK0703492.1"/>
    </source>
</evidence>
<feature type="transmembrane region" description="Helical" evidence="2">
    <location>
        <begin position="509"/>
        <end position="540"/>
    </location>
</feature>
<dbReference type="Gene3D" id="3.60.10.10">
    <property type="entry name" value="Endonuclease/exonuclease/phosphatase"/>
    <property type="match status" value="1"/>
</dbReference>
<keyword evidence="2" id="KW-0812">Transmembrane</keyword>
<evidence type="ECO:0000256" key="2">
    <source>
        <dbReference type="SAM" id="Phobius"/>
    </source>
</evidence>
<name>A0AA40DJW9_9PEZI</name>
<feature type="domain" description="Inositol polyphosphate-related phosphatase" evidence="3">
    <location>
        <begin position="4"/>
        <end position="468"/>
    </location>
</feature>
<dbReference type="Pfam" id="PF22669">
    <property type="entry name" value="Exo_endo_phos2"/>
    <property type="match status" value="1"/>
</dbReference>
<dbReference type="InterPro" id="IPR046985">
    <property type="entry name" value="IP5"/>
</dbReference>
<dbReference type="RefSeq" id="XP_060290351.1">
    <property type="nucleotide sequence ID" value="XM_060444396.1"/>
</dbReference>
<dbReference type="GO" id="GO:0046856">
    <property type="term" value="P:phosphatidylinositol dephosphorylation"/>
    <property type="evidence" value="ECO:0007669"/>
    <property type="project" value="InterPro"/>
</dbReference>
<keyword evidence="4" id="KW-0540">Nuclease</keyword>
<dbReference type="SUPFAM" id="SSF56219">
    <property type="entry name" value="DNase I-like"/>
    <property type="match status" value="1"/>
</dbReference>
<evidence type="ECO:0000256" key="1">
    <source>
        <dbReference type="SAM" id="MobiDB-lite"/>
    </source>
</evidence>
<dbReference type="InterPro" id="IPR036691">
    <property type="entry name" value="Endo/exonu/phosph_ase_sf"/>
</dbReference>
<protein>
    <submittedName>
        <fullName evidence="4">Endonuclease/exonuclease/phosphatase</fullName>
    </submittedName>
</protein>
<keyword evidence="2" id="KW-1133">Transmembrane helix</keyword>
<sequence>MAPSTLDLFMLTFNCAKNLINVAVFASHLHSALSQNATGLPDIVVFSLQEVAPISYAFIGSYLLDPFYARYEEALNLASARILGTSLSGEGTSFLSGLHHRQEELHGNGGAPGATPRKAPYTLVRAKNVGMTAILLFARDVEAFQRIDEAECGFGAADMGNKGAVGLRVTWGSGGSSPKTAELTFVAAHLAAMEWNLKKRNANWGRIMSGLLFGNPKDALPDVVFPAHKGGPTPDLTGDGEGNMRVLPSEEAPNTDNSVDSSEAEEDDSQQPLLPLPHHDDIHAQLAPEHHERLQDLSVFKPSSYLFLAGDLNYRISTTTPPPGSAFPSFDPESPDYFPDFLQRDQLTQERLAGRAFHGLSETPITFGPTYKFNVQNEAAGATNEAAVRAGAAPNGVPEVPWRFAAHRWPGWCDRVLYLDVPKWVAAQDGAAEKPAIAVRAYDALPVLRSSDHRPVFWRASVPLLGPDALRLPERDQAKYAADPRANLPVPIDVHAWERRAAARRREIFVGWSAFVWSTSEGALLLATLVALGVGAWWWFSRG</sequence>
<dbReference type="GO" id="GO:0004439">
    <property type="term" value="F:phosphatidylinositol-4,5-bisphosphate 5-phosphatase activity"/>
    <property type="evidence" value="ECO:0007669"/>
    <property type="project" value="TreeGrafter"/>
</dbReference>
<keyword evidence="4" id="KW-0255">Endonuclease</keyword>
<dbReference type="AlphaFoldDB" id="A0AA40DJW9"/>
<dbReference type="PANTHER" id="PTHR11200">
    <property type="entry name" value="INOSITOL 5-PHOSPHATASE"/>
    <property type="match status" value="1"/>
</dbReference>
<reference evidence="4" key="1">
    <citation type="submission" date="2023-06" db="EMBL/GenBank/DDBJ databases">
        <title>Genome-scale phylogeny and comparative genomics of the fungal order Sordariales.</title>
        <authorList>
            <consortium name="Lawrence Berkeley National Laboratory"/>
            <person name="Hensen N."/>
            <person name="Bonometti L."/>
            <person name="Westerberg I."/>
            <person name="Brannstrom I.O."/>
            <person name="Guillou S."/>
            <person name="Cros-Aarteil S."/>
            <person name="Calhoun S."/>
            <person name="Haridas S."/>
            <person name="Kuo A."/>
            <person name="Mondo S."/>
            <person name="Pangilinan J."/>
            <person name="Riley R."/>
            <person name="LaButti K."/>
            <person name="Andreopoulos B."/>
            <person name="Lipzen A."/>
            <person name="Chen C."/>
            <person name="Yanf M."/>
            <person name="Daum C."/>
            <person name="Ng V."/>
            <person name="Clum A."/>
            <person name="Steindorff A."/>
            <person name="Ohm R."/>
            <person name="Martin F."/>
            <person name="Silar P."/>
            <person name="Natvig D."/>
            <person name="Lalanne C."/>
            <person name="Gautier V."/>
            <person name="Ament-velasquez S.L."/>
            <person name="Kruys A."/>
            <person name="Hutchinson M.I."/>
            <person name="Powell A.J."/>
            <person name="Barry K."/>
            <person name="Miller A.N."/>
            <person name="Grigoriev I.V."/>
            <person name="Debuchy R."/>
            <person name="Gladieux P."/>
            <person name="Thoren M.H."/>
            <person name="Johannesson H."/>
        </authorList>
    </citation>
    <scope>NUCLEOTIDE SEQUENCE</scope>
    <source>
        <strain evidence="4">SMH2392-1A</strain>
    </source>
</reference>
<keyword evidence="5" id="KW-1185">Reference proteome</keyword>
<accession>A0AA40DJW9</accession>